<dbReference type="FunFam" id="3.40.50.300:FF:000214">
    <property type="entry name" value="Mitofusin 2"/>
    <property type="match status" value="1"/>
</dbReference>
<sequence length="369" mass="41904">MISSCGDFKGTTKKREIFVNGDLISGDVKALNAVLFTGKTMEQEDRSPLKHFVLAKKKIGEVFEQLLNYVQEGSQFVQDTCCNDSLEHIASRDQLEEMEMFSSKLAIIKEVLARRHMKVAFFGRTSNGKSTVINAMLHDRVMPSGIGHTTNCFLSVEGTDEDRAYLKTEGSEEEKSIKTVNQLAHALHMDESLDAGCLVKVFWPKTKCALLRDDLVLMDSPGTDVTTELDSWIDKFCLDADVFVLVANSESTLMNTEKHFFHKVNERLSKPNIFILNNRWDASASEPEYMEDVRKQHMDRCVHFLVEELRVVDHQQAPNRIFFVSAKEVLNSRMHRAQGMPESGGALAEGFQERLKEFQSFERTFEASD</sequence>
<dbReference type="PROSITE" id="PS51718">
    <property type="entry name" value="G_DYNAMIN_2"/>
    <property type="match status" value="1"/>
</dbReference>
<evidence type="ECO:0000313" key="13">
    <source>
        <dbReference type="Proteomes" id="UP000319801"/>
    </source>
</evidence>
<keyword evidence="4" id="KW-1000">Mitochondrion outer membrane</keyword>
<dbReference type="InterPro" id="IPR045063">
    <property type="entry name" value="Dynamin_N"/>
</dbReference>
<proteinExistence type="predicted"/>
<dbReference type="OrthoDB" id="6256226at2759"/>
<protein>
    <submittedName>
        <fullName evidence="12">Mitofusin-1</fullName>
    </submittedName>
</protein>
<evidence type="ECO:0000259" key="11">
    <source>
        <dbReference type="PROSITE" id="PS51718"/>
    </source>
</evidence>
<keyword evidence="13" id="KW-1185">Reference proteome</keyword>
<dbReference type="PANTHER" id="PTHR10465:SF2">
    <property type="entry name" value="MITOFUSIN-1"/>
    <property type="match status" value="1"/>
</dbReference>
<keyword evidence="8" id="KW-0496">Mitochondrion</keyword>
<organism evidence="12 13">
    <name type="scientific">Bagarius yarrelli</name>
    <name type="common">Goonch</name>
    <name type="synonym">Bagrus yarrelli</name>
    <dbReference type="NCBI Taxonomy" id="175774"/>
    <lineage>
        <taxon>Eukaryota</taxon>
        <taxon>Metazoa</taxon>
        <taxon>Chordata</taxon>
        <taxon>Craniata</taxon>
        <taxon>Vertebrata</taxon>
        <taxon>Euteleostomi</taxon>
        <taxon>Actinopterygii</taxon>
        <taxon>Neopterygii</taxon>
        <taxon>Teleostei</taxon>
        <taxon>Ostariophysi</taxon>
        <taxon>Siluriformes</taxon>
        <taxon>Sisoridae</taxon>
        <taxon>Sisorinae</taxon>
        <taxon>Bagarius</taxon>
    </lineage>
</organism>
<dbReference type="InterPro" id="IPR027094">
    <property type="entry name" value="Mitofusin_fam"/>
</dbReference>
<evidence type="ECO:0000256" key="5">
    <source>
        <dbReference type="ARBA" id="ARBA00022801"/>
    </source>
</evidence>
<dbReference type="GO" id="GO:0003924">
    <property type="term" value="F:GTPase activity"/>
    <property type="evidence" value="ECO:0007669"/>
    <property type="project" value="InterPro"/>
</dbReference>
<dbReference type="AlphaFoldDB" id="A0A556U0R8"/>
<dbReference type="InterPro" id="IPR030381">
    <property type="entry name" value="G_DYNAMIN_dom"/>
</dbReference>
<keyword evidence="6" id="KW-1133">Transmembrane helix</keyword>
<evidence type="ECO:0000256" key="3">
    <source>
        <dbReference type="ARBA" id="ARBA00022741"/>
    </source>
</evidence>
<dbReference type="InterPro" id="IPR027417">
    <property type="entry name" value="P-loop_NTPase"/>
</dbReference>
<keyword evidence="7" id="KW-0175">Coiled coil</keyword>
<evidence type="ECO:0000256" key="8">
    <source>
        <dbReference type="ARBA" id="ARBA00023128"/>
    </source>
</evidence>
<dbReference type="GO" id="GO:0051646">
    <property type="term" value="P:mitochondrion localization"/>
    <property type="evidence" value="ECO:0007669"/>
    <property type="project" value="TreeGrafter"/>
</dbReference>
<evidence type="ECO:0000256" key="7">
    <source>
        <dbReference type="ARBA" id="ARBA00023054"/>
    </source>
</evidence>
<keyword evidence="10" id="KW-0472">Membrane</keyword>
<dbReference type="SUPFAM" id="SSF52540">
    <property type="entry name" value="P-loop containing nucleoside triphosphate hydrolases"/>
    <property type="match status" value="1"/>
</dbReference>
<comment type="subcellular location">
    <subcellularLocation>
        <location evidence="1">Mitochondrion outer membrane</location>
        <topology evidence="1">Multi-pass membrane protein</topology>
    </subcellularLocation>
</comment>
<accession>A0A556U0R8</accession>
<dbReference type="GO" id="GO:0005741">
    <property type="term" value="C:mitochondrial outer membrane"/>
    <property type="evidence" value="ECO:0007669"/>
    <property type="project" value="UniProtKB-SubCell"/>
</dbReference>
<evidence type="ECO:0000313" key="12">
    <source>
        <dbReference type="EMBL" id="TSL68220.1"/>
    </source>
</evidence>
<dbReference type="Pfam" id="PF00350">
    <property type="entry name" value="Dynamin_N"/>
    <property type="match status" value="1"/>
</dbReference>
<reference evidence="12 13" key="1">
    <citation type="journal article" date="2019" name="Genome Biol. Evol.">
        <title>Whole-Genome Sequencing of the Giant Devil Catfish, Bagarius yarrelli.</title>
        <authorList>
            <person name="Jiang W."/>
            <person name="Lv Y."/>
            <person name="Cheng L."/>
            <person name="Yang K."/>
            <person name="Chao B."/>
            <person name="Wang X."/>
            <person name="Li Y."/>
            <person name="Pan X."/>
            <person name="You X."/>
            <person name="Zhang Y."/>
            <person name="Yang J."/>
            <person name="Li J."/>
            <person name="Zhang X."/>
            <person name="Liu S."/>
            <person name="Sun C."/>
            <person name="Yang J."/>
            <person name="Shi Q."/>
        </authorList>
    </citation>
    <scope>NUCLEOTIDE SEQUENCE [LARGE SCALE GENOMIC DNA]</scope>
    <source>
        <strain evidence="12">JWS20170419001</strain>
        <tissue evidence="12">Muscle</tissue>
    </source>
</reference>
<dbReference type="EMBL" id="VCAZ01000035">
    <property type="protein sequence ID" value="TSL68220.1"/>
    <property type="molecule type" value="Genomic_DNA"/>
</dbReference>
<dbReference type="CDD" id="cd09912">
    <property type="entry name" value="DLP_2"/>
    <property type="match status" value="1"/>
</dbReference>
<feature type="domain" description="Dynamin-type G" evidence="11">
    <location>
        <begin position="113"/>
        <end position="362"/>
    </location>
</feature>
<evidence type="ECO:0000256" key="9">
    <source>
        <dbReference type="ARBA" id="ARBA00023134"/>
    </source>
</evidence>
<dbReference type="PANTHER" id="PTHR10465">
    <property type="entry name" value="TRANSMEMBRANE GTPASE FZO1"/>
    <property type="match status" value="1"/>
</dbReference>
<evidence type="ECO:0000256" key="2">
    <source>
        <dbReference type="ARBA" id="ARBA00022692"/>
    </source>
</evidence>
<evidence type="ECO:0000256" key="10">
    <source>
        <dbReference type="ARBA" id="ARBA00023136"/>
    </source>
</evidence>
<keyword evidence="9" id="KW-0342">GTP-binding</keyword>
<dbReference type="Gene3D" id="3.40.50.300">
    <property type="entry name" value="P-loop containing nucleotide triphosphate hydrolases"/>
    <property type="match status" value="1"/>
</dbReference>
<keyword evidence="5" id="KW-0378">Hydrolase</keyword>
<keyword evidence="2" id="KW-0812">Transmembrane</keyword>
<keyword evidence="3" id="KW-0547">Nucleotide-binding</keyword>
<gene>
    <name evidence="12" type="ORF">Baya_6001</name>
</gene>
<evidence type="ECO:0000256" key="1">
    <source>
        <dbReference type="ARBA" id="ARBA00004374"/>
    </source>
</evidence>
<dbReference type="Proteomes" id="UP000319801">
    <property type="component" value="Unassembled WGS sequence"/>
</dbReference>
<dbReference type="GO" id="GO:0005525">
    <property type="term" value="F:GTP binding"/>
    <property type="evidence" value="ECO:0007669"/>
    <property type="project" value="UniProtKB-KW"/>
</dbReference>
<evidence type="ECO:0000256" key="6">
    <source>
        <dbReference type="ARBA" id="ARBA00022989"/>
    </source>
</evidence>
<evidence type="ECO:0000256" key="4">
    <source>
        <dbReference type="ARBA" id="ARBA00022787"/>
    </source>
</evidence>
<name>A0A556U0R8_BAGYA</name>
<comment type="caution">
    <text evidence="12">The sequence shown here is derived from an EMBL/GenBank/DDBJ whole genome shotgun (WGS) entry which is preliminary data.</text>
</comment>
<dbReference type="GO" id="GO:0008053">
    <property type="term" value="P:mitochondrial fusion"/>
    <property type="evidence" value="ECO:0007669"/>
    <property type="project" value="TreeGrafter"/>
</dbReference>